<dbReference type="InterPro" id="IPR013078">
    <property type="entry name" value="His_Pase_superF_clade-1"/>
</dbReference>
<evidence type="ECO:0000313" key="4">
    <source>
        <dbReference type="Proteomes" id="UP000550609"/>
    </source>
</evidence>
<dbReference type="SUPFAM" id="SSF53254">
    <property type="entry name" value="Phosphoglycerate mutase-like"/>
    <property type="match status" value="1"/>
</dbReference>
<accession>A0A0R0BSV1</accession>
<evidence type="ECO:0000313" key="1">
    <source>
        <dbReference type="EMBL" id="KRG56644.1"/>
    </source>
</evidence>
<gene>
    <name evidence="1" type="ORF">ABB25_10865</name>
    <name evidence="2" type="ORF">H4O09_01055</name>
</gene>
<evidence type="ECO:0000313" key="3">
    <source>
        <dbReference type="Proteomes" id="UP000051254"/>
    </source>
</evidence>
<comment type="caution">
    <text evidence="1">The sequence shown here is derived from an EMBL/GenBank/DDBJ whole genome shotgun (WGS) entry which is preliminary data.</text>
</comment>
<dbReference type="EMBL" id="LDJH01000018">
    <property type="protein sequence ID" value="KRG56644.1"/>
    <property type="molecule type" value="Genomic_DNA"/>
</dbReference>
<reference evidence="1 3" key="1">
    <citation type="submission" date="2015-05" db="EMBL/GenBank/DDBJ databases">
        <title>Genome sequencing and analysis of members of genus Stenotrophomonas.</title>
        <authorList>
            <person name="Patil P.P."/>
            <person name="Midha S."/>
            <person name="Patil P.B."/>
        </authorList>
    </citation>
    <scope>NUCLEOTIDE SEQUENCE [LARGE SCALE GENOMIC DNA]</scope>
    <source>
        <strain evidence="1 3">DSM 17805</strain>
    </source>
</reference>
<evidence type="ECO:0000313" key="2">
    <source>
        <dbReference type="EMBL" id="MBB1115654.1"/>
    </source>
</evidence>
<proteinExistence type="predicted"/>
<dbReference type="AlphaFoldDB" id="A0A0R0BSV1"/>
<dbReference type="STRING" id="266128.ABB25_10865"/>
<dbReference type="RefSeq" id="WP_057666697.1">
    <property type="nucleotide sequence ID" value="NZ_JACIUV010000001.1"/>
</dbReference>
<dbReference type="Proteomes" id="UP000051254">
    <property type="component" value="Unassembled WGS sequence"/>
</dbReference>
<dbReference type="PATRIC" id="fig|266128.3.peg.1050"/>
<dbReference type="OrthoDB" id="9783269at2"/>
<protein>
    <submittedName>
        <fullName evidence="2">Histidine phosphatase family protein</fullName>
    </submittedName>
</protein>
<accession>A0A7W3YUC9</accession>
<dbReference type="EMBL" id="JACIUV010000001">
    <property type="protein sequence ID" value="MBB1115654.1"/>
    <property type="molecule type" value="Genomic_DNA"/>
</dbReference>
<dbReference type="Pfam" id="PF00300">
    <property type="entry name" value="His_Phos_1"/>
    <property type="match status" value="1"/>
</dbReference>
<keyword evidence="3" id="KW-1185">Reference proteome</keyword>
<dbReference type="Gene3D" id="3.40.50.1240">
    <property type="entry name" value="Phosphoglycerate mutase-like"/>
    <property type="match status" value="1"/>
</dbReference>
<sequence length="199" mass="21060">MIIDLLCHAATGRDGYLDGRKAVAPLPGALDALCRGHCGIGWSAVISAPGQACVDSAQALVAGAGLAVTVDADWREVDFGDWDGMPIDVLDPEQLAAFFDPPHEAVPPGGESWQARDARLEAALARLLASAQQVDGISLLVAQPGPVRWLLWRLTGVPFEALWGLRIAEGSRLRLDVRCGSDGAWAELVELRQSPPLPG</sequence>
<dbReference type="Proteomes" id="UP000550609">
    <property type="component" value="Unassembled WGS sequence"/>
</dbReference>
<name>A0A0R0BSV1_9GAMM</name>
<dbReference type="InterPro" id="IPR029033">
    <property type="entry name" value="His_PPase_superfam"/>
</dbReference>
<organism evidence="1 3">
    <name type="scientific">Stenotrophomonas koreensis</name>
    <dbReference type="NCBI Taxonomy" id="266128"/>
    <lineage>
        <taxon>Bacteria</taxon>
        <taxon>Pseudomonadati</taxon>
        <taxon>Pseudomonadota</taxon>
        <taxon>Gammaproteobacteria</taxon>
        <taxon>Lysobacterales</taxon>
        <taxon>Lysobacteraceae</taxon>
        <taxon>Stenotrophomonas</taxon>
    </lineage>
</organism>
<reference evidence="2 4" key="2">
    <citation type="submission" date="2020-08" db="EMBL/GenBank/DDBJ databases">
        <title>Stenotrophomonas sp. W1S232.</title>
        <authorList>
            <person name="Deng Y."/>
        </authorList>
    </citation>
    <scope>NUCLEOTIDE SEQUENCE [LARGE SCALE GENOMIC DNA]</scope>
    <source>
        <strain evidence="2 4">W1S232</strain>
    </source>
</reference>